<dbReference type="Pfam" id="PF00004">
    <property type="entry name" value="AAA"/>
    <property type="match status" value="2"/>
</dbReference>
<dbReference type="GO" id="GO:0016887">
    <property type="term" value="F:ATP hydrolysis activity"/>
    <property type="evidence" value="ECO:0007669"/>
    <property type="project" value="InterPro"/>
</dbReference>
<keyword evidence="7" id="KW-1185">Reference proteome</keyword>
<dbReference type="CDD" id="cd00009">
    <property type="entry name" value="AAA"/>
    <property type="match status" value="2"/>
</dbReference>
<protein>
    <submittedName>
        <fullName evidence="6">Stage V sporulation K</fullName>
    </submittedName>
</protein>
<evidence type="ECO:0000256" key="2">
    <source>
        <dbReference type="ARBA" id="ARBA00022741"/>
    </source>
</evidence>
<dbReference type="AlphaFoldDB" id="A0AAV9GC74"/>
<feature type="region of interest" description="Disordered" evidence="4">
    <location>
        <begin position="1"/>
        <end position="43"/>
    </location>
</feature>
<dbReference type="Gene3D" id="3.40.50.300">
    <property type="entry name" value="P-loop containing nucleotide triphosphate hydrolases"/>
    <property type="match status" value="2"/>
</dbReference>
<comment type="caution">
    <text evidence="6">The sequence shown here is derived from an EMBL/GenBank/DDBJ whole genome shotgun (WGS) entry which is preliminary data.</text>
</comment>
<dbReference type="InterPro" id="IPR027417">
    <property type="entry name" value="P-loop_NTPase"/>
</dbReference>
<feature type="region of interest" description="Disordered" evidence="4">
    <location>
        <begin position="55"/>
        <end position="119"/>
    </location>
</feature>
<dbReference type="GO" id="GO:0005524">
    <property type="term" value="F:ATP binding"/>
    <property type="evidence" value="ECO:0007669"/>
    <property type="project" value="UniProtKB-KW"/>
</dbReference>
<feature type="domain" description="AAA+ ATPase" evidence="5">
    <location>
        <begin position="818"/>
        <end position="962"/>
    </location>
</feature>
<feature type="compositionally biased region" description="Polar residues" evidence="4">
    <location>
        <begin position="94"/>
        <end position="104"/>
    </location>
</feature>
<feature type="compositionally biased region" description="Basic and acidic residues" evidence="4">
    <location>
        <begin position="239"/>
        <end position="252"/>
    </location>
</feature>
<dbReference type="InterPro" id="IPR003593">
    <property type="entry name" value="AAA+_ATPase"/>
</dbReference>
<organism evidence="6 7">
    <name type="scientific">Podospora aff. communis PSN243</name>
    <dbReference type="NCBI Taxonomy" id="3040156"/>
    <lineage>
        <taxon>Eukaryota</taxon>
        <taxon>Fungi</taxon>
        <taxon>Dikarya</taxon>
        <taxon>Ascomycota</taxon>
        <taxon>Pezizomycotina</taxon>
        <taxon>Sordariomycetes</taxon>
        <taxon>Sordariomycetidae</taxon>
        <taxon>Sordariales</taxon>
        <taxon>Podosporaceae</taxon>
        <taxon>Podospora</taxon>
    </lineage>
</organism>
<feature type="compositionally biased region" description="Basic and acidic residues" evidence="4">
    <location>
        <begin position="729"/>
        <end position="749"/>
    </location>
</feature>
<dbReference type="FunFam" id="3.40.50.300:FF:000216">
    <property type="entry name" value="Type VII secretion ATPase EccA"/>
    <property type="match status" value="1"/>
</dbReference>
<reference evidence="6" key="2">
    <citation type="submission" date="2023-05" db="EMBL/GenBank/DDBJ databases">
        <authorList>
            <consortium name="Lawrence Berkeley National Laboratory"/>
            <person name="Steindorff A."/>
            <person name="Hensen N."/>
            <person name="Bonometti L."/>
            <person name="Westerberg I."/>
            <person name="Brannstrom I.O."/>
            <person name="Guillou S."/>
            <person name="Cros-Aarteil S."/>
            <person name="Calhoun S."/>
            <person name="Haridas S."/>
            <person name="Kuo A."/>
            <person name="Mondo S."/>
            <person name="Pangilinan J."/>
            <person name="Riley R."/>
            <person name="Labutti K."/>
            <person name="Andreopoulos B."/>
            <person name="Lipzen A."/>
            <person name="Chen C."/>
            <person name="Yanf M."/>
            <person name="Daum C."/>
            <person name="Ng V."/>
            <person name="Clum A."/>
            <person name="Ohm R."/>
            <person name="Martin F."/>
            <person name="Silar P."/>
            <person name="Natvig D."/>
            <person name="Lalanne C."/>
            <person name="Gautier V."/>
            <person name="Ament-Velasquez S.L."/>
            <person name="Kruys A."/>
            <person name="Hutchinson M.I."/>
            <person name="Powell A.J."/>
            <person name="Barry K."/>
            <person name="Miller A.N."/>
            <person name="Grigoriev I.V."/>
            <person name="Debuchy R."/>
            <person name="Gladieux P."/>
            <person name="Thoren M.H."/>
            <person name="Johannesson H."/>
        </authorList>
    </citation>
    <scope>NUCLEOTIDE SEQUENCE</scope>
    <source>
        <strain evidence="6">PSN243</strain>
    </source>
</reference>
<feature type="domain" description="AAA+ ATPase" evidence="5">
    <location>
        <begin position="525"/>
        <end position="667"/>
    </location>
</feature>
<dbReference type="SUPFAM" id="SSF52540">
    <property type="entry name" value="P-loop containing nucleoside triphosphate hydrolases"/>
    <property type="match status" value="2"/>
</dbReference>
<evidence type="ECO:0000313" key="6">
    <source>
        <dbReference type="EMBL" id="KAK4445739.1"/>
    </source>
</evidence>
<sequence>MEPENTGAVAAADEPDVRVTEETATPTTQPEFAQQESFAGEQPQAELLETSPSIALDVVPGDNGDQPILKPTPGDYIAVEEDPRSSSNDRSDTPCVSDSTNRPTSSPMEPMESPPPAVTLADNEAGWLLAEGSPVVRRVVRRSLQRRLTRLHPTGPDGESLSDIPDRALPEEVPEVTFWDEFSNVIENAEEFLYDPKPKESERVKGSETDSNSTEGDSGLGAHNNSSERESGLEADSNSTERESEPQAKEPEDPLLLINDNSASRLEWIRQKRDESAALEAFDKLMGLLGRENVKSEFLSMKAAIDARRRRGETEYESSIKFDVEGNVGTGKETIMNLYSSFRRDCRYQSRYSDDPDNSRPPGRHRVAKLEDFTEEELHEFIKRALQNRKMRVEGVEDNPDIITRILAKRIAQRRGTESFRNLKEVDDALTEACDRQADRLQRERRLWTGDDEEAQPPEYLFFLTKEDLLGLPPPDIRQTSAAYRKLQAMTGLSKIKKSVEELMDLAKRNYFLEMNGKRQIQFNSNRVFLGPPGSGKTTFAKLFGQIVADIGLVSKRLVVLKDPSDFISRYAGGDEENTRKILDDTQGKVLIIDDAHGLCFRSGPGQERNIMDQGMGAIHDTIVAKTSTEPGQDRCIILVGYTDKMHDLLERANPGLRSRFPLEDAFEFLDYEVPELMSILDAKIVNDDIEITEDARLVASRVLTRARERPGFGNGRDVHNLVNRARTAHKDRQEAAEPTKENDQEKQNAAELPLNTKSVVLEPVDFDPHWEREWGAADCKELFQGFVGFEGIVKQFQEYQQVVGGMRLHGKDPRPHIPFTFVFKGPPGTGKTSTARKVGQIFYDMGFLASDEVIECSASDLIGQYVGQTAPVVQSFLERALGKVLFIDEAYRLASGSKGSFGSSYEEEAVGELVDGLTKKRYIHKIVVILAGYSDDMDFLMKSNRGLRGRFTAEVIFPQLTPKQSIKYLGELIGKMGITIWDKVTPAEEEKEKVYKLIRKLGGTRDWSNGRDIETLANTIIGKVFQKEGEKGEKSDRLRVSTQEFIEYLKEMYRARLAGELIDRE</sequence>
<name>A0AAV9GC74_9PEZI</name>
<feature type="compositionally biased region" description="Basic and acidic residues" evidence="4">
    <location>
        <begin position="81"/>
        <end position="92"/>
    </location>
</feature>
<proteinExistence type="inferred from homology"/>
<evidence type="ECO:0000256" key="1">
    <source>
        <dbReference type="ARBA" id="ARBA00010378"/>
    </source>
</evidence>
<dbReference type="InterPro" id="IPR000641">
    <property type="entry name" value="CbxX/CfxQ"/>
</dbReference>
<reference evidence="6" key="1">
    <citation type="journal article" date="2023" name="Mol. Phylogenet. Evol.">
        <title>Genome-scale phylogeny and comparative genomics of the fungal order Sordariales.</title>
        <authorList>
            <person name="Hensen N."/>
            <person name="Bonometti L."/>
            <person name="Westerberg I."/>
            <person name="Brannstrom I.O."/>
            <person name="Guillou S."/>
            <person name="Cros-Aarteil S."/>
            <person name="Calhoun S."/>
            <person name="Haridas S."/>
            <person name="Kuo A."/>
            <person name="Mondo S."/>
            <person name="Pangilinan J."/>
            <person name="Riley R."/>
            <person name="LaButti K."/>
            <person name="Andreopoulos B."/>
            <person name="Lipzen A."/>
            <person name="Chen C."/>
            <person name="Yan M."/>
            <person name="Daum C."/>
            <person name="Ng V."/>
            <person name="Clum A."/>
            <person name="Steindorff A."/>
            <person name="Ohm R.A."/>
            <person name="Martin F."/>
            <person name="Silar P."/>
            <person name="Natvig D.O."/>
            <person name="Lalanne C."/>
            <person name="Gautier V."/>
            <person name="Ament-Velasquez S.L."/>
            <person name="Kruys A."/>
            <person name="Hutchinson M.I."/>
            <person name="Powell A.J."/>
            <person name="Barry K."/>
            <person name="Miller A.N."/>
            <person name="Grigoriev I.V."/>
            <person name="Debuchy R."/>
            <person name="Gladieux P."/>
            <person name="Hiltunen Thoren M."/>
            <person name="Johannesson H."/>
        </authorList>
    </citation>
    <scope>NUCLEOTIDE SEQUENCE</scope>
    <source>
        <strain evidence="6">PSN243</strain>
    </source>
</reference>
<evidence type="ECO:0000259" key="5">
    <source>
        <dbReference type="SMART" id="SM00382"/>
    </source>
</evidence>
<dbReference type="Proteomes" id="UP001321760">
    <property type="component" value="Unassembled WGS sequence"/>
</dbReference>
<feature type="region of interest" description="Disordered" evidence="4">
    <location>
        <begin position="146"/>
        <end position="169"/>
    </location>
</feature>
<dbReference type="PANTHER" id="PTHR43392:SF2">
    <property type="entry name" value="AAA-TYPE ATPASE FAMILY PROTEIN _ ANKYRIN REPEAT FAMILY PROTEIN"/>
    <property type="match status" value="1"/>
</dbReference>
<feature type="compositionally biased region" description="Low complexity" evidence="4">
    <location>
        <begin position="22"/>
        <end position="36"/>
    </location>
</feature>
<dbReference type="InterPro" id="IPR003959">
    <property type="entry name" value="ATPase_AAA_core"/>
</dbReference>
<dbReference type="Pfam" id="PF17866">
    <property type="entry name" value="AAA_lid_6"/>
    <property type="match status" value="1"/>
</dbReference>
<comment type="similarity">
    <text evidence="1">Belongs to the CbxX/CfxQ family.</text>
</comment>
<keyword evidence="3" id="KW-0067">ATP-binding</keyword>
<dbReference type="InterPro" id="IPR050773">
    <property type="entry name" value="CbxX/CfxQ_RuBisCO_ESX"/>
</dbReference>
<gene>
    <name evidence="6" type="ORF">QBC34DRAFT_441383</name>
</gene>
<feature type="region of interest" description="Disordered" evidence="4">
    <location>
        <begin position="728"/>
        <end position="753"/>
    </location>
</feature>
<accession>A0AAV9GC74</accession>
<evidence type="ECO:0000256" key="4">
    <source>
        <dbReference type="SAM" id="MobiDB-lite"/>
    </source>
</evidence>
<evidence type="ECO:0000256" key="3">
    <source>
        <dbReference type="ARBA" id="ARBA00022840"/>
    </source>
</evidence>
<keyword evidence="2" id="KW-0547">Nucleotide-binding</keyword>
<dbReference type="PANTHER" id="PTHR43392">
    <property type="entry name" value="AAA-TYPE ATPASE FAMILY PROTEIN / ANKYRIN REPEAT FAMILY PROTEIN"/>
    <property type="match status" value="1"/>
</dbReference>
<dbReference type="EMBL" id="MU865962">
    <property type="protein sequence ID" value="KAK4445739.1"/>
    <property type="molecule type" value="Genomic_DNA"/>
</dbReference>
<dbReference type="Gene3D" id="1.10.8.60">
    <property type="match status" value="2"/>
</dbReference>
<feature type="compositionally biased region" description="Basic and acidic residues" evidence="4">
    <location>
        <begin position="194"/>
        <end position="208"/>
    </location>
</feature>
<dbReference type="InterPro" id="IPR041627">
    <property type="entry name" value="AAA_lid_6"/>
</dbReference>
<feature type="region of interest" description="Disordered" evidence="4">
    <location>
        <begin position="190"/>
        <end position="257"/>
    </location>
</feature>
<evidence type="ECO:0000313" key="7">
    <source>
        <dbReference type="Proteomes" id="UP001321760"/>
    </source>
</evidence>
<dbReference type="PRINTS" id="PR00819">
    <property type="entry name" value="CBXCFQXSUPER"/>
</dbReference>
<dbReference type="SMART" id="SM00382">
    <property type="entry name" value="AAA"/>
    <property type="match status" value="2"/>
</dbReference>